<evidence type="ECO:0000313" key="3">
    <source>
        <dbReference type="Proteomes" id="UP001169027"/>
    </source>
</evidence>
<accession>A0ABT8SH91</accession>
<dbReference type="Proteomes" id="UP001169027">
    <property type="component" value="Unassembled WGS sequence"/>
</dbReference>
<sequence length="76" mass="8239">MHEIFGWRQFANRRELAGCLGLTPTPYASGDNSIEQGISWAGNRRARGSGAARGTGLELAAFATGQYDDQMVHQVN</sequence>
<evidence type="ECO:0000259" key="1">
    <source>
        <dbReference type="Pfam" id="PF02371"/>
    </source>
</evidence>
<evidence type="ECO:0000313" key="2">
    <source>
        <dbReference type="EMBL" id="MDO1538110.1"/>
    </source>
</evidence>
<proteinExistence type="predicted"/>
<feature type="domain" description="Transposase IS116/IS110/IS902 C-terminal" evidence="1">
    <location>
        <begin position="3"/>
        <end position="47"/>
    </location>
</feature>
<keyword evidence="3" id="KW-1185">Reference proteome</keyword>
<reference evidence="2" key="1">
    <citation type="submission" date="2023-06" db="EMBL/GenBank/DDBJ databases">
        <authorList>
            <person name="Jiang Y."/>
            <person name="Liu Q."/>
        </authorList>
    </citation>
    <scope>NUCLEOTIDE SEQUENCE</scope>
    <source>
        <strain evidence="2">CGMCC 1.12090</strain>
    </source>
</reference>
<comment type="caution">
    <text evidence="2">The sequence shown here is derived from an EMBL/GenBank/DDBJ whole genome shotgun (WGS) entry which is preliminary data.</text>
</comment>
<dbReference type="EMBL" id="JAUKVY010000070">
    <property type="protein sequence ID" value="MDO1538110.1"/>
    <property type="molecule type" value="Genomic_DNA"/>
</dbReference>
<gene>
    <name evidence="2" type="ORF">Q2T77_38435</name>
</gene>
<protein>
    <submittedName>
        <fullName evidence="2">Transposase</fullName>
    </submittedName>
</protein>
<organism evidence="2 3">
    <name type="scientific">Variovorax ginsengisoli</name>
    <dbReference type="NCBI Taxonomy" id="363844"/>
    <lineage>
        <taxon>Bacteria</taxon>
        <taxon>Pseudomonadati</taxon>
        <taxon>Pseudomonadota</taxon>
        <taxon>Betaproteobacteria</taxon>
        <taxon>Burkholderiales</taxon>
        <taxon>Comamonadaceae</taxon>
        <taxon>Variovorax</taxon>
    </lineage>
</organism>
<dbReference type="Pfam" id="PF02371">
    <property type="entry name" value="Transposase_20"/>
    <property type="match status" value="1"/>
</dbReference>
<name>A0ABT8SH91_9BURK</name>
<dbReference type="InterPro" id="IPR003346">
    <property type="entry name" value="Transposase_20"/>
</dbReference>